<evidence type="ECO:0000313" key="2">
    <source>
        <dbReference type="Proteomes" id="UP000799421"/>
    </source>
</evidence>
<dbReference type="AlphaFoldDB" id="A0A6A7BZV6"/>
<protein>
    <recommendedName>
        <fullName evidence="3">F-box domain-containing protein</fullName>
    </recommendedName>
</protein>
<organism evidence="1 2">
    <name type="scientific">Piedraia hortae CBS 480.64</name>
    <dbReference type="NCBI Taxonomy" id="1314780"/>
    <lineage>
        <taxon>Eukaryota</taxon>
        <taxon>Fungi</taxon>
        <taxon>Dikarya</taxon>
        <taxon>Ascomycota</taxon>
        <taxon>Pezizomycotina</taxon>
        <taxon>Dothideomycetes</taxon>
        <taxon>Dothideomycetidae</taxon>
        <taxon>Capnodiales</taxon>
        <taxon>Piedraiaceae</taxon>
        <taxon>Piedraia</taxon>
    </lineage>
</organism>
<feature type="non-terminal residue" evidence="1">
    <location>
        <position position="1"/>
    </location>
</feature>
<evidence type="ECO:0008006" key="3">
    <source>
        <dbReference type="Google" id="ProtNLM"/>
    </source>
</evidence>
<reference evidence="1" key="1">
    <citation type="journal article" date="2020" name="Stud. Mycol.">
        <title>101 Dothideomycetes genomes: a test case for predicting lifestyles and emergence of pathogens.</title>
        <authorList>
            <person name="Haridas S."/>
            <person name="Albert R."/>
            <person name="Binder M."/>
            <person name="Bloem J."/>
            <person name="Labutti K."/>
            <person name="Salamov A."/>
            <person name="Andreopoulos B."/>
            <person name="Baker S."/>
            <person name="Barry K."/>
            <person name="Bills G."/>
            <person name="Bluhm B."/>
            <person name="Cannon C."/>
            <person name="Castanera R."/>
            <person name="Culley D."/>
            <person name="Daum C."/>
            <person name="Ezra D."/>
            <person name="Gonzalez J."/>
            <person name="Henrissat B."/>
            <person name="Kuo A."/>
            <person name="Liang C."/>
            <person name="Lipzen A."/>
            <person name="Lutzoni F."/>
            <person name="Magnuson J."/>
            <person name="Mondo S."/>
            <person name="Nolan M."/>
            <person name="Ohm R."/>
            <person name="Pangilinan J."/>
            <person name="Park H.-J."/>
            <person name="Ramirez L."/>
            <person name="Alfaro M."/>
            <person name="Sun H."/>
            <person name="Tritt A."/>
            <person name="Yoshinaga Y."/>
            <person name="Zwiers L.-H."/>
            <person name="Turgeon B."/>
            <person name="Goodwin S."/>
            <person name="Spatafora J."/>
            <person name="Crous P."/>
            <person name="Grigoriev I."/>
        </authorList>
    </citation>
    <scope>NUCLEOTIDE SEQUENCE</scope>
    <source>
        <strain evidence="1">CBS 480.64</strain>
    </source>
</reference>
<gene>
    <name evidence="1" type="ORF">K470DRAFT_193366</name>
</gene>
<dbReference type="SUPFAM" id="SSF50978">
    <property type="entry name" value="WD40 repeat-like"/>
    <property type="match status" value="1"/>
</dbReference>
<dbReference type="Proteomes" id="UP000799421">
    <property type="component" value="Unassembled WGS sequence"/>
</dbReference>
<feature type="non-terminal residue" evidence="1">
    <location>
        <position position="479"/>
    </location>
</feature>
<keyword evidence="2" id="KW-1185">Reference proteome</keyword>
<accession>A0A6A7BZV6</accession>
<name>A0A6A7BZV6_9PEZI</name>
<proteinExistence type="predicted"/>
<dbReference type="InterPro" id="IPR036322">
    <property type="entry name" value="WD40_repeat_dom_sf"/>
</dbReference>
<dbReference type="InterPro" id="IPR015943">
    <property type="entry name" value="WD40/YVTN_repeat-like_dom_sf"/>
</dbReference>
<dbReference type="OrthoDB" id="1259151at2759"/>
<sequence>SKMSHSPLTDLPTELLRHVIAQLPHAQAVASLSAVNHGLHWYIEEDGWRIFVQNRFPSLWPPSATSYRDVARTCTTWSKAWDRRSLVARCIQPEGDIWSLPAAEVLRMWKRPRGQTIGFTPQLDVYESVGETWVQREEVLAYSAGAEVCVRRKKGRDAKWLAYRPLKAIEGHEDVTSLHLVRPREGESGQTIVVGTANGDLRIVCLPTESCAEVKTRYCATQGQPVRSGSLLQQDDVNLVAANLGDRRISLFQIDDGGPKICPSSSIDIEPTASRQRIWSTHFLSSKHVAAGVGLSDAPILIYNLTPSGLEREPARKFQLQNTQEEAARCGPEARSSIYPIVPLPSGNGTFLSGAHDGIVRLHDLRSNRNVERTFVDSTDVSAVYSLLAQGHERILAGGSRHCLLKVFDLRMGAKAYSYCETPPKSQDWNLFLQMPVRSRSRTRRNRESPVYSLASAAAYNPHIYAGVEDTVIDVAFTD</sequence>
<dbReference type="EMBL" id="MU005979">
    <property type="protein sequence ID" value="KAF2860663.1"/>
    <property type="molecule type" value="Genomic_DNA"/>
</dbReference>
<dbReference type="Gene3D" id="2.130.10.10">
    <property type="entry name" value="YVTN repeat-like/Quinoprotein amine dehydrogenase"/>
    <property type="match status" value="2"/>
</dbReference>
<evidence type="ECO:0000313" key="1">
    <source>
        <dbReference type="EMBL" id="KAF2860663.1"/>
    </source>
</evidence>